<feature type="transmembrane region" description="Helical" evidence="2">
    <location>
        <begin position="76"/>
        <end position="100"/>
    </location>
</feature>
<feature type="transmembrane region" description="Helical" evidence="2">
    <location>
        <begin position="295"/>
        <end position="317"/>
    </location>
</feature>
<feature type="region of interest" description="Disordered" evidence="1">
    <location>
        <begin position="1"/>
        <end position="20"/>
    </location>
</feature>
<organism evidence="3 4">
    <name type="scientific">Paraglomus occultum</name>
    <dbReference type="NCBI Taxonomy" id="144539"/>
    <lineage>
        <taxon>Eukaryota</taxon>
        <taxon>Fungi</taxon>
        <taxon>Fungi incertae sedis</taxon>
        <taxon>Mucoromycota</taxon>
        <taxon>Glomeromycotina</taxon>
        <taxon>Glomeromycetes</taxon>
        <taxon>Paraglomerales</taxon>
        <taxon>Paraglomeraceae</taxon>
        <taxon>Paraglomus</taxon>
    </lineage>
</organism>
<evidence type="ECO:0000313" key="4">
    <source>
        <dbReference type="Proteomes" id="UP000789572"/>
    </source>
</evidence>
<name>A0A9N9CDY1_9GLOM</name>
<keyword evidence="2" id="KW-0472">Membrane</keyword>
<reference evidence="3" key="1">
    <citation type="submission" date="2021-06" db="EMBL/GenBank/DDBJ databases">
        <authorList>
            <person name="Kallberg Y."/>
            <person name="Tangrot J."/>
            <person name="Rosling A."/>
        </authorList>
    </citation>
    <scope>NUCLEOTIDE SEQUENCE</scope>
    <source>
        <strain evidence="3">IA702</strain>
    </source>
</reference>
<accession>A0A9N9CDY1</accession>
<keyword evidence="2" id="KW-0812">Transmembrane</keyword>
<feature type="non-terminal residue" evidence="3">
    <location>
        <position position="522"/>
    </location>
</feature>
<feature type="transmembrane region" description="Helical" evidence="2">
    <location>
        <begin position="112"/>
        <end position="130"/>
    </location>
</feature>
<comment type="caution">
    <text evidence="3">The sequence shown here is derived from an EMBL/GenBank/DDBJ whole genome shotgun (WGS) entry which is preliminary data.</text>
</comment>
<protein>
    <submittedName>
        <fullName evidence="3">4425_t:CDS:1</fullName>
    </submittedName>
</protein>
<evidence type="ECO:0000313" key="3">
    <source>
        <dbReference type="EMBL" id="CAG8600038.1"/>
    </source>
</evidence>
<keyword evidence="2" id="KW-1133">Transmembrane helix</keyword>
<dbReference type="AlphaFoldDB" id="A0A9N9CDY1"/>
<evidence type="ECO:0000256" key="1">
    <source>
        <dbReference type="SAM" id="MobiDB-lite"/>
    </source>
</evidence>
<dbReference type="OrthoDB" id="2308321at2759"/>
<gene>
    <name evidence="3" type="ORF">POCULU_LOCUS7414</name>
</gene>
<dbReference type="EMBL" id="CAJVPJ010001676">
    <property type="protein sequence ID" value="CAG8600038.1"/>
    <property type="molecule type" value="Genomic_DNA"/>
</dbReference>
<proteinExistence type="predicted"/>
<sequence>MSTPQARPKTPPTEYGPSVTPPTFEEINLYHLSIVIESSESDAATTDNAIATIETGEANEYSNCKDSGHVSQYVLITAYLALIVNAILMSAVIIVLIQLIMYANHYEKRRGYLILWCIIEVLWRLWPIGYTAKQASTSYAIIHLLGIFLGKEHYLTLVNSFWPDSDPFGAAVDLSDATIIAVWIKLLRSSDGTSFTDPGLSISKIRVSEDAIDIDDLCRTLVTDVAFRGVLKGIGSAELKVYSRLDESGLPVDELPAYQKLSRIPIDETYGSPFVVVVAPPLPGKLQKCSACVTLGVISSHIISLFLFIISFTVSFVSPPTHCFFKADKAELSKHDSELLHELYETVKDSQPKIEHKIEQMSMTLQEMCKDLSSGVSLSTIDKKHWQQLENHLGIAKKAIEFDVDISGLKDIDAFKWDDRVEKEQSDRYLPWLRQNISLPREVEWYDVAKKNHLLDVIESPYLPFQVKGTADVAIIDRPYIRNALYSAGLRFLFELKKQVEDSHSLQAMAQLVVADIHSNYQ</sequence>
<evidence type="ECO:0000256" key="2">
    <source>
        <dbReference type="SAM" id="Phobius"/>
    </source>
</evidence>
<keyword evidence="4" id="KW-1185">Reference proteome</keyword>
<dbReference type="Proteomes" id="UP000789572">
    <property type="component" value="Unassembled WGS sequence"/>
</dbReference>